<name>A0A9X3C1D7_9FLAO</name>
<sequence>MYKFNTLALAFTLLSGLTVVQDGNAQSNKGLISTSKTNTELKTENQDQENAKKWLVKTIETNFNKDTYKMSDMTTKTYAEYKSDAINMEYDDGLTEETFKKKWHNQFNTKYVGTGGFLVPSQDYGKIKVMNCKFLSVTKDKAYIFETTIRDLTFKQNYKRDIKVIHSGKSFLIADVKEY</sequence>
<accession>A0A9X3C1D7</accession>
<comment type="caution">
    <text evidence="1">The sequence shown here is derived from an EMBL/GenBank/DDBJ whole genome shotgun (WGS) entry which is preliminary data.</text>
</comment>
<protein>
    <submittedName>
        <fullName evidence="1">Uncharacterized protein</fullName>
    </submittedName>
</protein>
<gene>
    <name evidence="1" type="ORF">OIU80_12475</name>
</gene>
<evidence type="ECO:0000313" key="1">
    <source>
        <dbReference type="EMBL" id="MCV9933100.1"/>
    </source>
</evidence>
<evidence type="ECO:0000313" key="2">
    <source>
        <dbReference type="Proteomes" id="UP001151133"/>
    </source>
</evidence>
<dbReference type="AlphaFoldDB" id="A0A9X3C1D7"/>
<proteinExistence type="predicted"/>
<reference evidence="1" key="1">
    <citation type="submission" date="2022-10" db="EMBL/GenBank/DDBJ databases">
        <title>Two novel species of Flavobacterium.</title>
        <authorList>
            <person name="Liu Q."/>
            <person name="Xin Y.-H."/>
        </authorList>
    </citation>
    <scope>NUCLEOTIDE SEQUENCE</scope>
    <source>
        <strain evidence="1">LS1R47</strain>
    </source>
</reference>
<organism evidence="1 2">
    <name type="scientific">Flavobacterium frigoritolerans</name>
    <dbReference type="NCBI Taxonomy" id="2987686"/>
    <lineage>
        <taxon>Bacteria</taxon>
        <taxon>Pseudomonadati</taxon>
        <taxon>Bacteroidota</taxon>
        <taxon>Flavobacteriia</taxon>
        <taxon>Flavobacteriales</taxon>
        <taxon>Flavobacteriaceae</taxon>
        <taxon>Flavobacterium</taxon>
    </lineage>
</organism>
<dbReference type="Proteomes" id="UP001151133">
    <property type="component" value="Unassembled WGS sequence"/>
</dbReference>
<dbReference type="EMBL" id="JAOZEV010000009">
    <property type="protein sequence ID" value="MCV9933100.1"/>
    <property type="molecule type" value="Genomic_DNA"/>
</dbReference>
<keyword evidence="2" id="KW-1185">Reference proteome</keyword>
<dbReference type="RefSeq" id="WP_264287336.1">
    <property type="nucleotide sequence ID" value="NZ_JAOZEV010000009.1"/>
</dbReference>